<feature type="domain" description="C-type lectin" evidence="1">
    <location>
        <begin position="40"/>
        <end position="172"/>
    </location>
</feature>
<keyword evidence="3" id="KW-1185">Reference proteome</keyword>
<proteinExistence type="predicted"/>
<accession>A0A0N4VLJ3</accession>
<dbReference type="InterPro" id="IPR016186">
    <property type="entry name" value="C-type_lectin-like/link_sf"/>
</dbReference>
<dbReference type="SMART" id="SM00034">
    <property type="entry name" value="CLECT"/>
    <property type="match status" value="1"/>
</dbReference>
<dbReference type="InterPro" id="IPR050111">
    <property type="entry name" value="C-type_lectin/snaclec_domain"/>
</dbReference>
<dbReference type="WBParaSite" id="EVEC_0001176101-mRNA-1">
    <property type="protein sequence ID" value="EVEC_0001176101-mRNA-1"/>
    <property type="gene ID" value="EVEC_0001176101"/>
</dbReference>
<dbReference type="EMBL" id="UXUI01011503">
    <property type="protein sequence ID" value="VDD96288.1"/>
    <property type="molecule type" value="Genomic_DNA"/>
</dbReference>
<reference evidence="4" key="1">
    <citation type="submission" date="2017-02" db="UniProtKB">
        <authorList>
            <consortium name="WormBaseParasite"/>
        </authorList>
    </citation>
    <scope>IDENTIFICATION</scope>
</reference>
<organism evidence="4">
    <name type="scientific">Enterobius vermicularis</name>
    <name type="common">Human pinworm</name>
    <dbReference type="NCBI Taxonomy" id="51028"/>
    <lineage>
        <taxon>Eukaryota</taxon>
        <taxon>Metazoa</taxon>
        <taxon>Ecdysozoa</taxon>
        <taxon>Nematoda</taxon>
        <taxon>Chromadorea</taxon>
        <taxon>Rhabditida</taxon>
        <taxon>Spirurina</taxon>
        <taxon>Oxyuridomorpha</taxon>
        <taxon>Oxyuroidea</taxon>
        <taxon>Oxyuridae</taxon>
        <taxon>Enterobius</taxon>
    </lineage>
</organism>
<name>A0A0N4VLJ3_ENTVE</name>
<protein>
    <submittedName>
        <fullName evidence="4">C-type lectin domain-containing protein</fullName>
    </submittedName>
</protein>
<dbReference type="PROSITE" id="PS50041">
    <property type="entry name" value="C_TYPE_LECTIN_2"/>
    <property type="match status" value="1"/>
</dbReference>
<evidence type="ECO:0000313" key="3">
    <source>
        <dbReference type="Proteomes" id="UP000274131"/>
    </source>
</evidence>
<dbReference type="Proteomes" id="UP000274131">
    <property type="component" value="Unassembled WGS sequence"/>
</dbReference>
<dbReference type="Gene3D" id="3.10.100.10">
    <property type="entry name" value="Mannose-Binding Protein A, subunit A"/>
    <property type="match status" value="1"/>
</dbReference>
<evidence type="ECO:0000259" key="1">
    <source>
        <dbReference type="PROSITE" id="PS50041"/>
    </source>
</evidence>
<reference evidence="2 3" key="2">
    <citation type="submission" date="2018-10" db="EMBL/GenBank/DDBJ databases">
        <authorList>
            <consortium name="Pathogen Informatics"/>
        </authorList>
    </citation>
    <scope>NUCLEOTIDE SEQUENCE [LARGE SCALE GENOMIC DNA]</scope>
</reference>
<dbReference type="InterPro" id="IPR016187">
    <property type="entry name" value="CTDL_fold"/>
</dbReference>
<dbReference type="PANTHER" id="PTHR22803">
    <property type="entry name" value="MANNOSE, PHOSPHOLIPASE, LECTIN RECEPTOR RELATED"/>
    <property type="match status" value="1"/>
</dbReference>
<dbReference type="Pfam" id="PF00059">
    <property type="entry name" value="Lectin_C"/>
    <property type="match status" value="1"/>
</dbReference>
<sequence length="233" mass="26212">MLHSWVLPLPQMTVAFKGRNINISLVFVSECPLGWHQYESTRSCFQVNKKTLSWSEAERECNQEGGHLASIVDEFENVQVFDIVKQANLSVLTVWLGRLVKLSETGEYEWNDGSVGRHSEGFKGGEPLSAKFYFDSPPSGTNKCLTMWLDSGRAEGSWLEWSCTYRPGYASLCKKPYKSVPSSAPSIHQSSRCCVTARCTTKCPPRQRCIPDDLNCWTKYCPDNGPGWCLPNP</sequence>
<dbReference type="SUPFAM" id="SSF56436">
    <property type="entry name" value="C-type lectin-like"/>
    <property type="match status" value="1"/>
</dbReference>
<evidence type="ECO:0000313" key="4">
    <source>
        <dbReference type="WBParaSite" id="EVEC_0001176101-mRNA-1"/>
    </source>
</evidence>
<evidence type="ECO:0000313" key="2">
    <source>
        <dbReference type="EMBL" id="VDD96288.1"/>
    </source>
</evidence>
<dbReference type="InterPro" id="IPR001304">
    <property type="entry name" value="C-type_lectin-like"/>
</dbReference>
<dbReference type="CDD" id="cd00037">
    <property type="entry name" value="CLECT"/>
    <property type="match status" value="1"/>
</dbReference>
<gene>
    <name evidence="2" type="ORF">EVEC_LOCUS11039</name>
</gene>
<dbReference type="STRING" id="51028.A0A0N4VLJ3"/>
<dbReference type="AlphaFoldDB" id="A0A0N4VLJ3"/>
<dbReference type="OrthoDB" id="441660at2759"/>